<organism evidence="2 3">
    <name type="scientific">Sclerotinia sclerotiorum (strain ATCC 18683 / 1980 / Ss-1)</name>
    <name type="common">White mold</name>
    <name type="synonym">Whetzelinia sclerotiorum</name>
    <dbReference type="NCBI Taxonomy" id="665079"/>
    <lineage>
        <taxon>Eukaryota</taxon>
        <taxon>Fungi</taxon>
        <taxon>Dikarya</taxon>
        <taxon>Ascomycota</taxon>
        <taxon>Pezizomycotina</taxon>
        <taxon>Leotiomycetes</taxon>
        <taxon>Helotiales</taxon>
        <taxon>Sclerotiniaceae</taxon>
        <taxon>Sclerotinia</taxon>
    </lineage>
</organism>
<feature type="region of interest" description="Disordered" evidence="1">
    <location>
        <begin position="27"/>
        <end position="51"/>
    </location>
</feature>
<name>A7E591_SCLS1</name>
<dbReference type="RefSeq" id="XP_001598377.1">
    <property type="nucleotide sequence ID" value="XM_001598327.1"/>
</dbReference>
<gene>
    <name evidence="2" type="ORF">SS1G_00465</name>
</gene>
<dbReference type="Proteomes" id="UP000001312">
    <property type="component" value="Unassembled WGS sequence"/>
</dbReference>
<reference evidence="3" key="1">
    <citation type="journal article" date="2011" name="PLoS Genet.">
        <title>Genomic analysis of the necrotrophic fungal pathogens Sclerotinia sclerotiorum and Botrytis cinerea.</title>
        <authorList>
            <person name="Amselem J."/>
            <person name="Cuomo C.A."/>
            <person name="van Kan J.A."/>
            <person name="Viaud M."/>
            <person name="Benito E.P."/>
            <person name="Couloux A."/>
            <person name="Coutinho P.M."/>
            <person name="de Vries R.P."/>
            <person name="Dyer P.S."/>
            <person name="Fillinger S."/>
            <person name="Fournier E."/>
            <person name="Gout L."/>
            <person name="Hahn M."/>
            <person name="Kohn L."/>
            <person name="Lapalu N."/>
            <person name="Plummer K.M."/>
            <person name="Pradier J.M."/>
            <person name="Quevillon E."/>
            <person name="Sharon A."/>
            <person name="Simon A."/>
            <person name="ten Have A."/>
            <person name="Tudzynski B."/>
            <person name="Tudzynski P."/>
            <person name="Wincker P."/>
            <person name="Andrew M."/>
            <person name="Anthouard V."/>
            <person name="Beever R.E."/>
            <person name="Beffa R."/>
            <person name="Benoit I."/>
            <person name="Bouzid O."/>
            <person name="Brault B."/>
            <person name="Chen Z."/>
            <person name="Choquer M."/>
            <person name="Collemare J."/>
            <person name="Cotton P."/>
            <person name="Danchin E.G."/>
            <person name="Da Silva C."/>
            <person name="Gautier A."/>
            <person name="Giraud C."/>
            <person name="Giraud T."/>
            <person name="Gonzalez C."/>
            <person name="Grossetete S."/>
            <person name="Guldener U."/>
            <person name="Henrissat B."/>
            <person name="Howlett B.J."/>
            <person name="Kodira C."/>
            <person name="Kretschmer M."/>
            <person name="Lappartient A."/>
            <person name="Leroch M."/>
            <person name="Levis C."/>
            <person name="Mauceli E."/>
            <person name="Neuveglise C."/>
            <person name="Oeser B."/>
            <person name="Pearson M."/>
            <person name="Poulain J."/>
            <person name="Poussereau N."/>
            <person name="Quesneville H."/>
            <person name="Rascle C."/>
            <person name="Schumacher J."/>
            <person name="Segurens B."/>
            <person name="Sexton A."/>
            <person name="Silva E."/>
            <person name="Sirven C."/>
            <person name="Soanes D.M."/>
            <person name="Talbot N.J."/>
            <person name="Templeton M."/>
            <person name="Yandava C."/>
            <person name="Yarden O."/>
            <person name="Zeng Q."/>
            <person name="Rollins J.A."/>
            <person name="Lebrun M.H."/>
            <person name="Dickman M."/>
        </authorList>
    </citation>
    <scope>NUCLEOTIDE SEQUENCE [LARGE SCALE GENOMIC DNA]</scope>
    <source>
        <strain evidence="3">ATCC 18683 / 1980 / Ss-1</strain>
    </source>
</reference>
<dbReference type="EMBL" id="CH476621">
    <property type="protein sequence ID" value="EDN91063.1"/>
    <property type="molecule type" value="Genomic_DNA"/>
</dbReference>
<evidence type="ECO:0000256" key="1">
    <source>
        <dbReference type="SAM" id="MobiDB-lite"/>
    </source>
</evidence>
<dbReference type="KEGG" id="ssl:SS1G_00465"/>
<evidence type="ECO:0000313" key="2">
    <source>
        <dbReference type="EMBL" id="EDN91063.1"/>
    </source>
</evidence>
<dbReference type="InParanoid" id="A7E591"/>
<proteinExistence type="predicted"/>
<sequence>MGDQQPEDDIDLPNTTPEFHIARQHLENRLAAEREAPPPFPNILEPPLQEDGLPIPRNRQIEQLEDVALPHVYSLLLQYAETPNLPISVQHLRDNLWALMHDEDIPWPENLDFPSVFPELELAALQEIQYHIRRLTHERLRDPIPRDNAPNTPEWILALFPPYHCLHFRTQLSSKRYVNIIRKYITALLGIDHAKSLRLILLC</sequence>
<dbReference type="GeneID" id="5494239"/>
<evidence type="ECO:0000313" key="3">
    <source>
        <dbReference type="Proteomes" id="UP000001312"/>
    </source>
</evidence>
<feature type="compositionally biased region" description="Basic and acidic residues" evidence="1">
    <location>
        <begin position="27"/>
        <end position="36"/>
    </location>
</feature>
<keyword evidence="3" id="KW-1185">Reference proteome</keyword>
<dbReference type="HOGENOM" id="CLU_1349607_0_0_1"/>
<dbReference type="AlphaFoldDB" id="A7E591"/>
<protein>
    <submittedName>
        <fullName evidence="2">Uncharacterized protein</fullName>
    </submittedName>
</protein>
<accession>A7E591</accession>